<feature type="region of interest" description="Disordered" evidence="1">
    <location>
        <begin position="728"/>
        <end position="767"/>
    </location>
</feature>
<gene>
    <name evidence="2" type="ORF">OC846_006654</name>
</gene>
<feature type="compositionally biased region" description="Low complexity" evidence="1">
    <location>
        <begin position="187"/>
        <end position="203"/>
    </location>
</feature>
<comment type="caution">
    <text evidence="2">The sequence shown here is derived from an EMBL/GenBank/DDBJ whole genome shotgun (WGS) entry which is preliminary data.</text>
</comment>
<evidence type="ECO:0000313" key="3">
    <source>
        <dbReference type="Proteomes" id="UP001176517"/>
    </source>
</evidence>
<feature type="region of interest" description="Disordered" evidence="1">
    <location>
        <begin position="181"/>
        <end position="229"/>
    </location>
</feature>
<evidence type="ECO:0000256" key="1">
    <source>
        <dbReference type="SAM" id="MobiDB-lite"/>
    </source>
</evidence>
<proteinExistence type="predicted"/>
<feature type="compositionally biased region" description="Polar residues" evidence="1">
    <location>
        <begin position="204"/>
        <end position="214"/>
    </location>
</feature>
<evidence type="ECO:0000313" key="2">
    <source>
        <dbReference type="EMBL" id="KAK0542713.1"/>
    </source>
</evidence>
<dbReference type="PANTHER" id="PTHR34365">
    <property type="entry name" value="ENOLASE (DUF1399)"/>
    <property type="match status" value="1"/>
</dbReference>
<organism evidence="2 3">
    <name type="scientific">Tilletia horrida</name>
    <dbReference type="NCBI Taxonomy" id="155126"/>
    <lineage>
        <taxon>Eukaryota</taxon>
        <taxon>Fungi</taxon>
        <taxon>Dikarya</taxon>
        <taxon>Basidiomycota</taxon>
        <taxon>Ustilaginomycotina</taxon>
        <taxon>Exobasidiomycetes</taxon>
        <taxon>Tilletiales</taxon>
        <taxon>Tilletiaceae</taxon>
        <taxon>Tilletia</taxon>
    </lineage>
</organism>
<feature type="compositionally biased region" description="Low complexity" evidence="1">
    <location>
        <begin position="786"/>
        <end position="812"/>
    </location>
</feature>
<accession>A0AAN6GJ48</accession>
<keyword evidence="3" id="KW-1185">Reference proteome</keyword>
<feature type="region of interest" description="Disordered" evidence="1">
    <location>
        <begin position="1"/>
        <end position="37"/>
    </location>
</feature>
<dbReference type="Proteomes" id="UP001176517">
    <property type="component" value="Unassembled WGS sequence"/>
</dbReference>
<feature type="region of interest" description="Disordered" evidence="1">
    <location>
        <begin position="786"/>
        <end position="829"/>
    </location>
</feature>
<reference evidence="2" key="1">
    <citation type="journal article" date="2023" name="PhytoFront">
        <title>Draft Genome Resources of Seven Strains of Tilletia horrida, Causal Agent of Kernel Smut of Rice.</title>
        <authorList>
            <person name="Khanal S."/>
            <person name="Antony Babu S."/>
            <person name="Zhou X.G."/>
        </authorList>
    </citation>
    <scope>NUCLEOTIDE SEQUENCE</scope>
    <source>
        <strain evidence="2">TX6</strain>
    </source>
</reference>
<protein>
    <submittedName>
        <fullName evidence="2">Uncharacterized protein</fullName>
    </submittedName>
</protein>
<feature type="compositionally biased region" description="Low complexity" evidence="1">
    <location>
        <begin position="729"/>
        <end position="754"/>
    </location>
</feature>
<dbReference type="PANTHER" id="PTHR34365:SF7">
    <property type="entry name" value="GLYCINE-RICH DOMAIN-CONTAINING PROTEIN 1"/>
    <property type="match status" value="1"/>
</dbReference>
<dbReference type="AlphaFoldDB" id="A0AAN6GJ48"/>
<dbReference type="EMBL" id="JAPDMZ010000464">
    <property type="protein sequence ID" value="KAK0542713.1"/>
    <property type="molecule type" value="Genomic_DNA"/>
</dbReference>
<name>A0AAN6GJ48_9BASI</name>
<dbReference type="InterPro" id="IPR009836">
    <property type="entry name" value="GRDP-like"/>
</dbReference>
<feature type="compositionally biased region" description="Polar residues" evidence="1">
    <location>
        <begin position="19"/>
        <end position="29"/>
    </location>
</feature>
<sequence length="829" mass="90162">MPPAPHTPTSPHRPAAAHTRSNSSSYSQTRPRESSKTEFYQIGKNKFVPGFVTAEHLRAHLALLSVFRQLREDVGNGTEAPVAPTLALAAPTSPAVAPVSTPSRPIDIVHSHRQRASAPTGVASSHPRPERELPDLPVPEPDSGPSFGRQPTRNRNHGLPAYSDEVLPEYVDGLANHRHLSESVPVASSRTAARRSSTSAQAAEPSSSSRQRSGLPTYEVASSSPPSLEALSISAPTTAALSSSPSIRTSGLPAQSSISGAQISDAVKQQRWRSYLTRAAARLDLYVTQILDPISVQNANFPIPPHPNEFDPNSSIDPPQALVVQPAHLPPIDVLLMWHTFLLNPARFWEDVLLEPALNSLHRVQFPLFQMASAINPETRQFETPQAAAHWNSKITTWDFYLTRNPPEVPILSPSYPGAGKEGMSIPCPHCGLATFVPWSGPPGSTLGRSPFLSGLDDVLWWRSCMNQDCKKMINVDSLRGKRFARDLKRWTKEHNFRLAGTLLSLRTGKLIEHDIPDGALSRDLISSDSIAASISKHGVVLRHALDLSDHFATTNMYSFKLMSQVILQHTSSKSHRNDEQLKTMFAEYGEHSGIGLPLTDLVKSAQELFRFNDDMARLDWIKPGGVVNTEAIERAGSLPRAVKRYHLYVDLLSQETALLCPTLDIDLCLHTHLLSRTYIRDMVNYVGRFVNHFDQIERQTLTAAYERTAARWQFLYGIPYSNFANEVSSPGATSSPPGSSAGRGSPRSPSSFSMKKRMSSLLSGGGSSKNLGMVSFSSVSSLHLPSSSLGAGSGEAESATTAVTAAAATSSRTDDATRPSYHAAVRAG</sequence>
<feature type="region of interest" description="Disordered" evidence="1">
    <location>
        <begin position="111"/>
        <end position="161"/>
    </location>
</feature>
<dbReference type="Pfam" id="PF07173">
    <property type="entry name" value="GRDP-like"/>
    <property type="match status" value="1"/>
</dbReference>